<feature type="compositionally biased region" description="Low complexity" evidence="1">
    <location>
        <begin position="730"/>
        <end position="743"/>
    </location>
</feature>
<evidence type="ECO:0000256" key="1">
    <source>
        <dbReference type="SAM" id="MobiDB-lite"/>
    </source>
</evidence>
<feature type="region of interest" description="Disordered" evidence="1">
    <location>
        <begin position="434"/>
        <end position="455"/>
    </location>
</feature>
<feature type="compositionally biased region" description="Low complexity" evidence="1">
    <location>
        <begin position="144"/>
        <end position="156"/>
    </location>
</feature>
<evidence type="ECO:0000313" key="2">
    <source>
        <dbReference type="EMBL" id="KFG32993.1"/>
    </source>
</evidence>
<dbReference type="OrthoDB" id="330029at2759"/>
<proteinExistence type="predicted"/>
<organism evidence="2 3">
    <name type="scientific">Toxoplasma gondii p89</name>
    <dbReference type="NCBI Taxonomy" id="943119"/>
    <lineage>
        <taxon>Eukaryota</taxon>
        <taxon>Sar</taxon>
        <taxon>Alveolata</taxon>
        <taxon>Apicomplexa</taxon>
        <taxon>Conoidasida</taxon>
        <taxon>Coccidia</taxon>
        <taxon>Eucoccidiorida</taxon>
        <taxon>Eimeriorina</taxon>
        <taxon>Sarcocystidae</taxon>
        <taxon>Toxoplasma</taxon>
    </lineage>
</organism>
<protein>
    <submittedName>
        <fullName evidence="2">AP2 domain transcription factor AP2IX-4</fullName>
    </submittedName>
</protein>
<comment type="caution">
    <text evidence="2">The sequence shown here is derived from an EMBL/GenBank/DDBJ whole genome shotgun (WGS) entry which is preliminary data.</text>
</comment>
<dbReference type="AlphaFoldDB" id="A0A086JLH5"/>
<reference evidence="2 3" key="1">
    <citation type="submission" date="2014-03" db="EMBL/GenBank/DDBJ databases">
        <authorList>
            <person name="Sibley D."/>
            <person name="Venepally P."/>
            <person name="Karamycheva S."/>
            <person name="Hadjithomas M."/>
            <person name="Khan A."/>
            <person name="Brunk B."/>
            <person name="Roos D."/>
            <person name="Caler E."/>
            <person name="Lorenzi H."/>
        </authorList>
    </citation>
    <scope>NUCLEOTIDE SEQUENCE [LARGE SCALE GENOMIC DNA]</scope>
    <source>
        <strain evidence="3">p89</strain>
    </source>
</reference>
<feature type="region of interest" description="Disordered" evidence="1">
    <location>
        <begin position="723"/>
        <end position="778"/>
    </location>
</feature>
<dbReference type="EMBL" id="AEYI02001798">
    <property type="protein sequence ID" value="KFG32993.1"/>
    <property type="molecule type" value="Genomic_DNA"/>
</dbReference>
<feature type="region of interest" description="Disordered" evidence="1">
    <location>
        <begin position="81"/>
        <end position="165"/>
    </location>
</feature>
<feature type="compositionally biased region" description="Basic and acidic residues" evidence="1">
    <location>
        <begin position="756"/>
        <end position="771"/>
    </location>
</feature>
<evidence type="ECO:0000313" key="3">
    <source>
        <dbReference type="Proteomes" id="UP000028828"/>
    </source>
</evidence>
<sequence>MSVDTGGVVLDRNVAIPVQMQERSSGYCNGDVPEYSGSPLAASFGPLALMSETVATLEDSVSELGCKNAADFCTATNKSTQYMNQPSRSNSVSTQTTASGYGQRLTRDSGFPDEASSTISTSPLVTATSACSPIPSSGTITPVAEPSGPAGSPSPEESSKDLPPGLTANQLWKFVIQVSKGKHMEGDAEKTGDAGDQRHETARRALASASVSLNVAATTYGTTGIGNGPTLPGEQQDQANTLFDCALLDSSVSRTETIGSRIGMHRRVQARHELSADCYARQYPQRHLPLPESGIQLHPSLSGVRVTRNTAKRAPSVATAPADLPRESTFPLMPAPKRRRGSHDSGKGSVFPCRPRELSDLLQLLAENAKQVAQASDGNMPAALDCSFWKTLQEQMNDVAKQERKLSAVTKRHNFLPQFLSRLPVACSTCRATPQSIQNNKKRKREQHDPTRPGCPLPSPRCVPKYLAIPSAVYRVPTFRQCLCQWIASQRGTPVDALENLEEGVLEDVSPLQLPPRVYFSSRVTDNVYAEEEPRIFLSGYLPFSEEEADYAPADQARCLYMEAGQNAAPPDEVCAEVSTLPSAPEEPFTSTRDQSSYSAFKDGVYFDHQKGCWKATVQRRNQVITKHFTEKRTAHTMRHPHEVLYGVDKRGAAGSYSSSVKHPEETRATLYYDWVSKHFREVCKYLESVPAPGKGTRGVVATASAVDRLASWGRCATKRSTCSAMPGASWKSSSPLPTSESSYAPVDASSRKHGKLQDLERGENGNKAKETSNPLIQHQECGKALGTKRNILLAQSPPPIQCNYTDDNVRKDTSVCETSTIARQFVLRQCQRLLEIHRQHLSDQLSQNTTPSQNPQQSAGNVFERCAMLPGETANPKGPSQANDLPALDDVMQRLQRMIRDTLGTVSAPSTEADVSRYQQQVLLLQQMRQHHLDMQRLVINTASSVPVLR</sequence>
<feature type="compositionally biased region" description="Polar residues" evidence="1">
    <location>
        <begin position="115"/>
        <end position="140"/>
    </location>
</feature>
<dbReference type="VEuPathDB" id="ToxoDB:TGP89_288950"/>
<accession>A0A086JLH5</accession>
<gene>
    <name evidence="2" type="ORF">TGP89_288950</name>
</gene>
<feature type="region of interest" description="Disordered" evidence="1">
    <location>
        <begin position="312"/>
        <end position="352"/>
    </location>
</feature>
<dbReference type="Proteomes" id="UP000028828">
    <property type="component" value="Unassembled WGS sequence"/>
</dbReference>
<name>A0A086JLH5_TOXGO</name>
<feature type="compositionally biased region" description="Polar residues" evidence="1">
    <location>
        <begin position="81"/>
        <end position="100"/>
    </location>
</feature>